<dbReference type="PANTHER" id="PTHR30486">
    <property type="entry name" value="TWITCHING MOTILITY PROTEIN PILT"/>
    <property type="match status" value="1"/>
</dbReference>
<dbReference type="PANTHER" id="PTHR30486:SF15">
    <property type="entry name" value="TYPE II_IV SECRETION SYSTEM ATPASE"/>
    <property type="match status" value="1"/>
</dbReference>
<evidence type="ECO:0000313" key="3">
    <source>
        <dbReference type="EMBL" id="GAG95237.1"/>
    </source>
</evidence>
<comment type="similarity">
    <text evidence="1">Belongs to the GSP E family.</text>
</comment>
<evidence type="ECO:0000259" key="2">
    <source>
        <dbReference type="Pfam" id="PF00437"/>
    </source>
</evidence>
<dbReference type="SUPFAM" id="SSF52540">
    <property type="entry name" value="P-loop containing nucleoside triphosphate hydrolases"/>
    <property type="match status" value="1"/>
</dbReference>
<dbReference type="EMBL" id="BART01022347">
    <property type="protein sequence ID" value="GAG95237.1"/>
    <property type="molecule type" value="Genomic_DNA"/>
</dbReference>
<name>X1CQK2_9ZZZZ</name>
<proteinExistence type="inferred from homology"/>
<comment type="caution">
    <text evidence="3">The sequence shown here is derived from an EMBL/GenBank/DDBJ whole genome shotgun (WGS) entry which is preliminary data.</text>
</comment>
<dbReference type="InterPro" id="IPR001482">
    <property type="entry name" value="T2SS/T4SS_dom"/>
</dbReference>
<dbReference type="AlphaFoldDB" id="X1CQK2"/>
<feature type="non-terminal residue" evidence="3">
    <location>
        <position position="1"/>
    </location>
</feature>
<reference evidence="3" key="1">
    <citation type="journal article" date="2014" name="Front. Microbiol.">
        <title>High frequency of phylogenetically diverse reductive dehalogenase-homologous genes in deep subseafloor sedimentary metagenomes.</title>
        <authorList>
            <person name="Kawai M."/>
            <person name="Futagami T."/>
            <person name="Toyoda A."/>
            <person name="Takaki Y."/>
            <person name="Nishi S."/>
            <person name="Hori S."/>
            <person name="Arai W."/>
            <person name="Tsubouchi T."/>
            <person name="Morono Y."/>
            <person name="Uchiyama I."/>
            <person name="Ito T."/>
            <person name="Fujiyama A."/>
            <person name="Inagaki F."/>
            <person name="Takami H."/>
        </authorList>
    </citation>
    <scope>NUCLEOTIDE SEQUENCE</scope>
    <source>
        <strain evidence="3">Expedition CK06-06</strain>
    </source>
</reference>
<sequence length="288" mass="32141">VISNILAQKSAGLVSSYEVRKELVKEIADEALGLGPLEDLLRDPEVTEVMVNNKNQVYIERHGKIELTNKKFISNDQVRAVIERIVAPLGRRIDESAPMVDARLPDGSRVNAIIPPLSLKGPTLTIRKFSRERYTMEDLVRFDTLTAEMVEFLKACVLLRKNMIISGGTGSGKTTVLNALSQYIPDEERIITIEDAAELKLRQAHWVSLESRLPNIEGKGGIPIRELFRNSLRMRPDRILIGECRGEETPDMLQAMNTGHDGSLTSIHANSTHHVLVRLDTMVLMSGV</sequence>
<evidence type="ECO:0000256" key="1">
    <source>
        <dbReference type="ARBA" id="ARBA00006611"/>
    </source>
</evidence>
<gene>
    <name evidence="3" type="ORF">S01H4_40926</name>
</gene>
<feature type="non-terminal residue" evidence="3">
    <location>
        <position position="288"/>
    </location>
</feature>
<dbReference type="InterPro" id="IPR027417">
    <property type="entry name" value="P-loop_NTPase"/>
</dbReference>
<accession>X1CQK2</accession>
<protein>
    <recommendedName>
        <fullName evidence="2">Bacterial type II secretion system protein E domain-containing protein</fullName>
    </recommendedName>
</protein>
<dbReference type="Gene3D" id="3.30.450.380">
    <property type="match status" value="1"/>
</dbReference>
<dbReference type="InterPro" id="IPR050921">
    <property type="entry name" value="T4SS_GSP_E_ATPase"/>
</dbReference>
<feature type="domain" description="Bacterial type II secretion system protein E" evidence="2">
    <location>
        <begin position="32"/>
        <end position="285"/>
    </location>
</feature>
<dbReference type="Gene3D" id="3.40.50.300">
    <property type="entry name" value="P-loop containing nucleotide triphosphate hydrolases"/>
    <property type="match status" value="1"/>
</dbReference>
<dbReference type="Pfam" id="PF00437">
    <property type="entry name" value="T2SSE"/>
    <property type="match status" value="1"/>
</dbReference>
<organism evidence="3">
    <name type="scientific">marine sediment metagenome</name>
    <dbReference type="NCBI Taxonomy" id="412755"/>
    <lineage>
        <taxon>unclassified sequences</taxon>
        <taxon>metagenomes</taxon>
        <taxon>ecological metagenomes</taxon>
    </lineage>
</organism>
<dbReference type="GO" id="GO:0016887">
    <property type="term" value="F:ATP hydrolysis activity"/>
    <property type="evidence" value="ECO:0007669"/>
    <property type="project" value="InterPro"/>
</dbReference>
<dbReference type="CDD" id="cd01130">
    <property type="entry name" value="VirB11-like_ATPase"/>
    <property type="match status" value="1"/>
</dbReference>